<keyword evidence="1" id="KW-0408">Iron</keyword>
<dbReference type="SUPFAM" id="SSF81442">
    <property type="entry name" value="Cytochrome c oxidase subunit I-like"/>
    <property type="match status" value="1"/>
</dbReference>
<evidence type="ECO:0000259" key="4">
    <source>
        <dbReference type="PROSITE" id="PS50855"/>
    </source>
</evidence>
<comment type="function">
    <text evidence="1">Component of the cytochrome c oxidase, the last enzyme in the mitochondrial electron transport chain which drives oxidative phosphorylation. The respiratory chain contains 3 multisubunit complexes succinate dehydrogenase (complex II, CII), ubiquinol-cytochrome c oxidoreductase (cytochrome b-c1 complex, complex III, CIII) and cytochrome c oxidase (complex IV, CIV), that cooperate to transfer electrons derived from NADH and succinate to molecular oxygen, creating an electrochemical gradient over the inner membrane that drives transmembrane transport and the ATP synthase. Cytochrome c oxidase is the component of the respiratory chain that catalyzes the reduction of oxygen to water. Electrons originating from reduced cytochrome c in the intermembrane space (IMS) are transferred via the dinuclear copper A center (CU(A)) of subunit 2 and heme A of subunit 1 to the active site in subunit 1, a binuclear center (BNC) formed by heme A3 and copper B (CU(B)). The BNC reduces molecular oxygen to 2 water molecules using 4 electrons from cytochrome c in the IMS and 4 protons from the mitochondrial matrix.</text>
</comment>
<dbReference type="PANTHER" id="PTHR10422">
    <property type="entry name" value="CYTOCHROME C OXIDASE SUBUNIT 1"/>
    <property type="match status" value="1"/>
</dbReference>
<comment type="similarity">
    <text evidence="1">Belongs to the heme-copper respiratory oxidase family.</text>
</comment>
<comment type="subcellular location">
    <subcellularLocation>
        <location evidence="1">Mitochondrion inner membrane</location>
        <topology evidence="1">Multi-pass membrane protein</topology>
    </subcellularLocation>
</comment>
<dbReference type="GO" id="GO:0046872">
    <property type="term" value="F:metal ion binding"/>
    <property type="evidence" value="ECO:0007669"/>
    <property type="project" value="UniProtKB-KW"/>
</dbReference>
<evidence type="ECO:0000313" key="6">
    <source>
        <dbReference type="Proteomes" id="UP000012065"/>
    </source>
</evidence>
<keyword evidence="1" id="KW-0249">Electron transport</keyword>
<evidence type="ECO:0000259" key="3">
    <source>
        <dbReference type="PROSITE" id="PS50164"/>
    </source>
</evidence>
<comment type="catalytic activity">
    <reaction evidence="1">
        <text>4 Fe(II)-[cytochrome c] + O2 + 8 H(+)(in) = 4 Fe(III)-[cytochrome c] + 2 H2O + 4 H(+)(out)</text>
        <dbReference type="Rhea" id="RHEA:11436"/>
        <dbReference type="Rhea" id="RHEA-COMP:10350"/>
        <dbReference type="Rhea" id="RHEA-COMP:14399"/>
        <dbReference type="ChEBI" id="CHEBI:15377"/>
        <dbReference type="ChEBI" id="CHEBI:15378"/>
        <dbReference type="ChEBI" id="CHEBI:15379"/>
        <dbReference type="ChEBI" id="CHEBI:29033"/>
        <dbReference type="ChEBI" id="CHEBI:29034"/>
        <dbReference type="EC" id="7.1.1.9"/>
    </reaction>
</comment>
<keyword evidence="1" id="KW-0349">Heme</keyword>
<dbReference type="InterPro" id="IPR035901">
    <property type="entry name" value="GIY-YIG_endonuc_sf"/>
</dbReference>
<keyword evidence="2" id="KW-1133">Transmembrane helix</keyword>
<dbReference type="InterPro" id="IPR023616">
    <property type="entry name" value="Cyt_c_oxase-like_su1_dom"/>
</dbReference>
<dbReference type="EC" id="7.1.1.9" evidence="1"/>
<organism evidence="5 6">
    <name type="scientific">Thanatephorus cucumeris (strain AG1-IB / isolate 7/3/14)</name>
    <name type="common">Lettuce bottom rot fungus</name>
    <name type="synonym">Rhizoctonia solani</name>
    <dbReference type="NCBI Taxonomy" id="1108050"/>
    <lineage>
        <taxon>Eukaryota</taxon>
        <taxon>Fungi</taxon>
        <taxon>Dikarya</taxon>
        <taxon>Basidiomycota</taxon>
        <taxon>Agaricomycotina</taxon>
        <taxon>Agaricomycetes</taxon>
        <taxon>Cantharellales</taxon>
        <taxon>Ceratobasidiaceae</taxon>
        <taxon>Rhizoctonia</taxon>
        <taxon>Rhizoctonia solani AG-1</taxon>
    </lineage>
</organism>
<dbReference type="SUPFAM" id="SSF82771">
    <property type="entry name" value="GIY-YIG endonuclease"/>
    <property type="match status" value="1"/>
</dbReference>
<keyword evidence="1" id="KW-0679">Respiratory chain</keyword>
<feature type="transmembrane region" description="Helical" evidence="2">
    <location>
        <begin position="71"/>
        <end position="90"/>
    </location>
</feature>
<dbReference type="AlphaFoldDB" id="M5BUL1"/>
<keyword evidence="1" id="KW-0999">Mitochondrion inner membrane</keyword>
<accession>M5BUL1</accession>
<dbReference type="GO" id="GO:0004129">
    <property type="term" value="F:cytochrome-c oxidase activity"/>
    <property type="evidence" value="ECO:0007669"/>
    <property type="project" value="UniProtKB-EC"/>
</dbReference>
<keyword evidence="1" id="KW-0813">Transport</keyword>
<evidence type="ECO:0000256" key="2">
    <source>
        <dbReference type="SAM" id="Phobius"/>
    </source>
</evidence>
<geneLocation type="mitochondrion" evidence="5"/>
<dbReference type="InterPro" id="IPR000305">
    <property type="entry name" value="GIY-YIG_endonuc"/>
</dbReference>
<feature type="transmembrane region" description="Helical" evidence="2">
    <location>
        <begin position="29"/>
        <end position="50"/>
    </location>
</feature>
<keyword evidence="5" id="KW-0378">Hydrolase</keyword>
<evidence type="ECO:0000313" key="5">
    <source>
        <dbReference type="EMBL" id="CCO27432.1"/>
    </source>
</evidence>
<sequence>MLFSASVNLKKRSHNMTRWLFSTNAKDIGTLYLIFAVFSGMLGTAFSVLIRLELSAPGVQFLAGDHQTYNVIITAHAFLMIFFMVMLIFIVNKKVIYSFFLLVTRMALTLAWGFFLTLFSSNGINKSDSIRPNSSSLNTEGAPHKYTKHVIKDPFNNRKYIAKVAKNAVGVYIFEAPNGICYVGSSISLYARVTSYFMPSILAKADRYVLRYFRKHGFENVTNPAFLINPL</sequence>
<gene>
    <name evidence="5" type="ORF">BN14_13000</name>
</gene>
<feature type="transmembrane region" description="Helical" evidence="2">
    <location>
        <begin position="96"/>
        <end position="119"/>
    </location>
</feature>
<comment type="pathway">
    <text evidence="1">Energy metabolism; oxidative phosphorylation.</text>
</comment>
<keyword evidence="5" id="KW-0540">Nuclease</keyword>
<keyword evidence="5" id="KW-0255">Endonuclease</keyword>
<keyword evidence="1" id="KW-0479">Metal-binding</keyword>
<reference evidence="5 6" key="1">
    <citation type="journal article" date="2013" name="J. Biotechnol.">
        <title>Establishment and interpretation of the genome sequence of the phytopathogenic fungus Rhizoctonia solani AG1-IB isolate 7/3/14.</title>
        <authorList>
            <person name="Wibberg D.W."/>
            <person name="Jelonek L.J."/>
            <person name="Rupp O.R."/>
            <person name="Hennig M.H."/>
            <person name="Eikmeyer F.E."/>
            <person name="Goesmann A.G."/>
            <person name="Hartmann A.H."/>
            <person name="Borriss R.B."/>
            <person name="Grosch R.G."/>
            <person name="Puehler A.P."/>
            <person name="Schlueter A.S."/>
        </authorList>
    </citation>
    <scope>NUCLEOTIDE SEQUENCE [LARGE SCALE GENOMIC DNA]</scope>
    <source>
        <strain evidence="6">AG1-IB / isolate 7/3/14</strain>
    </source>
</reference>
<evidence type="ECO:0000256" key="1">
    <source>
        <dbReference type="RuleBase" id="RU000369"/>
    </source>
</evidence>
<proteinExistence type="inferred from homology"/>
<feature type="domain" description="GIY-YIG" evidence="3">
    <location>
        <begin position="167"/>
        <end position="231"/>
    </location>
</feature>
<dbReference type="PRINTS" id="PR01165">
    <property type="entry name" value="CYCOXIDASEI"/>
</dbReference>
<dbReference type="Proteomes" id="UP000012065">
    <property type="component" value="Mitochondrion MT"/>
</dbReference>
<keyword evidence="1 2" id="KW-0472">Membrane</keyword>
<dbReference type="Gene3D" id="1.20.210.10">
    <property type="entry name" value="Cytochrome c oxidase-like, subunit I domain"/>
    <property type="match status" value="1"/>
</dbReference>
<dbReference type="PANTHER" id="PTHR10422:SF18">
    <property type="entry name" value="CYTOCHROME C OXIDASE SUBUNIT 1"/>
    <property type="match status" value="1"/>
</dbReference>
<dbReference type="EMBL" id="HF546977">
    <property type="protein sequence ID" value="CCO27432.1"/>
    <property type="molecule type" value="Genomic_DNA"/>
</dbReference>
<keyword evidence="1" id="KW-0186">Copper</keyword>
<dbReference type="Gene3D" id="3.40.1440.10">
    <property type="entry name" value="GIY-YIG endonuclease"/>
    <property type="match status" value="1"/>
</dbReference>
<feature type="domain" description="Cytochrome oxidase subunit I profile" evidence="4">
    <location>
        <begin position="13"/>
        <end position="138"/>
    </location>
</feature>
<dbReference type="GO" id="GO:0020037">
    <property type="term" value="F:heme binding"/>
    <property type="evidence" value="ECO:0007669"/>
    <property type="project" value="InterPro"/>
</dbReference>
<keyword evidence="1 2" id="KW-0812">Transmembrane</keyword>
<protein>
    <recommendedName>
        <fullName evidence="1">Cytochrome c oxidase subunit 1</fullName>
        <ecNumber evidence="1">7.1.1.9</ecNumber>
    </recommendedName>
</protein>
<dbReference type="GO" id="GO:0006123">
    <property type="term" value="P:mitochondrial electron transport, cytochrome c to oxygen"/>
    <property type="evidence" value="ECO:0007669"/>
    <property type="project" value="TreeGrafter"/>
</dbReference>
<dbReference type="PROSITE" id="PS50164">
    <property type="entry name" value="GIY_YIG"/>
    <property type="match status" value="1"/>
</dbReference>
<dbReference type="PROSITE" id="PS50855">
    <property type="entry name" value="COX1"/>
    <property type="match status" value="1"/>
</dbReference>
<dbReference type="InterPro" id="IPR036927">
    <property type="entry name" value="Cyt_c_oxase-like_su1_sf"/>
</dbReference>
<dbReference type="InterPro" id="IPR000883">
    <property type="entry name" value="Cyt_C_Oxase_1"/>
</dbReference>
<keyword evidence="1 5" id="KW-0496">Mitochondrion</keyword>
<name>M5BUL1_THACB</name>
<dbReference type="Pfam" id="PF00115">
    <property type="entry name" value="COX1"/>
    <property type="match status" value="1"/>
</dbReference>
<dbReference type="GO" id="GO:0004519">
    <property type="term" value="F:endonuclease activity"/>
    <property type="evidence" value="ECO:0007669"/>
    <property type="project" value="UniProtKB-KW"/>
</dbReference>
<dbReference type="GO" id="GO:0005743">
    <property type="term" value="C:mitochondrial inner membrane"/>
    <property type="evidence" value="ECO:0007669"/>
    <property type="project" value="UniProtKB-SubCell"/>
</dbReference>
<dbReference type="GO" id="GO:0015990">
    <property type="term" value="P:electron transport coupled proton transport"/>
    <property type="evidence" value="ECO:0007669"/>
    <property type="project" value="TreeGrafter"/>
</dbReference>
<dbReference type="UniPathway" id="UPA00705"/>